<dbReference type="CDD" id="cd14473">
    <property type="entry name" value="FERM_B-lobe"/>
    <property type="match status" value="1"/>
</dbReference>
<dbReference type="InterPro" id="IPR019747">
    <property type="entry name" value="FERM_CS"/>
</dbReference>
<dbReference type="InterPro" id="IPR019748">
    <property type="entry name" value="FERM_central"/>
</dbReference>
<dbReference type="GO" id="GO:0030036">
    <property type="term" value="P:actin cytoskeleton organization"/>
    <property type="evidence" value="ECO:0007669"/>
    <property type="project" value="TreeGrafter"/>
</dbReference>
<evidence type="ECO:0000313" key="2">
    <source>
        <dbReference type="EMBL" id="CRZ10520.1"/>
    </source>
</evidence>
<dbReference type="InterPro" id="IPR000299">
    <property type="entry name" value="FERM_domain"/>
</dbReference>
<name>A0A0H5R8S6_9EUKA</name>
<protein>
    <recommendedName>
        <fullName evidence="1">FERM domain-containing protein</fullName>
    </recommendedName>
</protein>
<feature type="domain" description="FERM" evidence="1">
    <location>
        <begin position="93"/>
        <end position="381"/>
    </location>
</feature>
<dbReference type="Pfam" id="PF00373">
    <property type="entry name" value="FERM_M"/>
    <property type="match status" value="1"/>
</dbReference>
<organism evidence="2">
    <name type="scientific">Spongospora subterranea</name>
    <dbReference type="NCBI Taxonomy" id="70186"/>
    <lineage>
        <taxon>Eukaryota</taxon>
        <taxon>Sar</taxon>
        <taxon>Rhizaria</taxon>
        <taxon>Endomyxa</taxon>
        <taxon>Phytomyxea</taxon>
        <taxon>Plasmodiophorida</taxon>
        <taxon>Plasmodiophoridae</taxon>
        <taxon>Spongospora</taxon>
    </lineage>
</organism>
<dbReference type="InterPro" id="IPR019749">
    <property type="entry name" value="Band_41_domain"/>
</dbReference>
<evidence type="ECO:0000259" key="1">
    <source>
        <dbReference type="PROSITE" id="PS50057"/>
    </source>
</evidence>
<dbReference type="Gene3D" id="3.10.20.90">
    <property type="entry name" value="Phosphatidylinositol 3-kinase Catalytic Subunit, Chain A, domain 1"/>
    <property type="match status" value="1"/>
</dbReference>
<dbReference type="InterPro" id="IPR014352">
    <property type="entry name" value="FERM/acyl-CoA-bd_prot_sf"/>
</dbReference>
<dbReference type="AlphaFoldDB" id="A0A0H5R8S6"/>
<dbReference type="SUPFAM" id="SSF47031">
    <property type="entry name" value="Second domain of FERM"/>
    <property type="match status" value="1"/>
</dbReference>
<dbReference type="PANTHER" id="PTHR19981:SF1">
    <property type="entry name" value="RHEA, ISOFORM B"/>
    <property type="match status" value="1"/>
</dbReference>
<dbReference type="PROSITE" id="PS00661">
    <property type="entry name" value="FERM_2"/>
    <property type="match status" value="1"/>
</dbReference>
<dbReference type="GO" id="GO:0005737">
    <property type="term" value="C:cytoplasm"/>
    <property type="evidence" value="ECO:0007669"/>
    <property type="project" value="TreeGrafter"/>
</dbReference>
<dbReference type="EMBL" id="HACM01010078">
    <property type="protein sequence ID" value="CRZ10520.1"/>
    <property type="molecule type" value="Transcribed_RNA"/>
</dbReference>
<dbReference type="GO" id="GO:0098609">
    <property type="term" value="P:cell-cell adhesion"/>
    <property type="evidence" value="ECO:0007669"/>
    <property type="project" value="TreeGrafter"/>
</dbReference>
<dbReference type="Gene3D" id="1.20.80.10">
    <property type="match status" value="1"/>
</dbReference>
<dbReference type="SMART" id="SM00295">
    <property type="entry name" value="B41"/>
    <property type="match status" value="1"/>
</dbReference>
<sequence>MAATTVLVHFPAGFSRHSTDPKQAAAIPIDPSSTVRVVLAEVLAQCGSQVVPDKSWGLYYLPDNNDQSTRIWLNNLDDIIPELSDLYYANRIRTIQVTDLDGFIKKTVNVDETQTVSVLTSLIANRFGIEDSSEFSLQKYKQFSNSQLEWLRPNSPFYKEVTAASQILIFRKKYFLFDQMVTTDSPALLHFSFLEARYGILSGVHDITFEQAVQFAGLNMQIRYGNYDPLVHVAGFVDVMEFLPAQDRATPFIEEYIYREHRRLRNIEESTAKLRFLRRCSQLPTYGGSFAEAKEQCGDDGFCSDILIGANSNCVLILNRITKQVIGRNLLVEVNGIDITERCLTLKLKGRVREFVFESIPDAELFYDLITGYMAFQRTIREQTNLATFAAKASLIIPRSASIGDLRY</sequence>
<proteinExistence type="predicted"/>
<dbReference type="InterPro" id="IPR035963">
    <property type="entry name" value="FERM_2"/>
</dbReference>
<accession>A0A0H5R8S6</accession>
<dbReference type="PANTHER" id="PTHR19981">
    <property type="entry name" value="TALIN"/>
    <property type="match status" value="1"/>
</dbReference>
<reference evidence="2" key="1">
    <citation type="submission" date="2015-04" db="EMBL/GenBank/DDBJ databases">
        <title>The genome sequence of the plant pathogenic Rhizarian Plasmodiophora brassicae reveals insights in its biotrophic life cycle and the origin of chitin synthesis.</title>
        <authorList>
            <person name="Schwelm A."/>
            <person name="Fogelqvist J."/>
            <person name="Knaust A."/>
            <person name="Julke S."/>
            <person name="Lilja T."/>
            <person name="Dhandapani V."/>
            <person name="Bonilla-Rosso G."/>
            <person name="Karlsson M."/>
            <person name="Shevchenko A."/>
            <person name="Choi S.R."/>
            <person name="Kim H.G."/>
            <person name="Park J.Y."/>
            <person name="Lim Y.P."/>
            <person name="Ludwig-Muller J."/>
            <person name="Dixelius C."/>
        </authorList>
    </citation>
    <scope>NUCLEOTIDE SEQUENCE</scope>
    <source>
        <tissue evidence="2">Potato root galls</tissue>
    </source>
</reference>
<dbReference type="PROSITE" id="PS50057">
    <property type="entry name" value="FERM_3"/>
    <property type="match status" value="1"/>
</dbReference>
<dbReference type="GO" id="GO:0005886">
    <property type="term" value="C:plasma membrane"/>
    <property type="evidence" value="ECO:0007669"/>
    <property type="project" value="TreeGrafter"/>
</dbReference>